<protein>
    <submittedName>
        <fullName evidence="2">Expressed protein</fullName>
    </submittedName>
</protein>
<evidence type="ECO:0000256" key="1">
    <source>
        <dbReference type="SAM" id="MobiDB-lite"/>
    </source>
</evidence>
<feature type="compositionally biased region" description="Basic and acidic residues" evidence="1">
    <location>
        <begin position="216"/>
        <end position="228"/>
    </location>
</feature>
<dbReference type="EMBL" id="CALTRL010000799">
    <property type="protein sequence ID" value="CAH7669704.1"/>
    <property type="molecule type" value="Genomic_DNA"/>
</dbReference>
<reference evidence="2" key="1">
    <citation type="submission" date="2022-06" db="EMBL/GenBank/DDBJ databases">
        <authorList>
            <consortium name="SYNGENTA / RWTH Aachen University"/>
        </authorList>
    </citation>
    <scope>NUCLEOTIDE SEQUENCE</scope>
</reference>
<accession>A0AAV0ALQ9</accession>
<gene>
    <name evidence="2" type="ORF">PPACK8108_LOCUS4345</name>
</gene>
<sequence length="235" mass="27196">MIHRVIALKRNRNKILDPGRRRRSSSISSSLIFNIDSANDIHHQNDREPSLESMRTTDKDSVPRPPIIKRSLSEILFEKESILDYLQRKRPRILRTKSKSGQRLSNIEGIEANEDDDYSDRNQDKGFKNNRIWMLVDRFEERIETHERIGKIDELKSQLIESIKTIKSSNIDSNIEECDSVLNLNGHSSSGSSSSRRRRKRFESISSRSTSEEDEHVVGSRNKSDSGGHKRARKI</sequence>
<evidence type="ECO:0000313" key="2">
    <source>
        <dbReference type="EMBL" id="CAH7669704.1"/>
    </source>
</evidence>
<proteinExistence type="predicted"/>
<feature type="compositionally biased region" description="Basic and acidic residues" evidence="1">
    <location>
        <begin position="42"/>
        <end position="62"/>
    </location>
</feature>
<dbReference type="Proteomes" id="UP001153365">
    <property type="component" value="Unassembled WGS sequence"/>
</dbReference>
<name>A0AAV0ALQ9_PHAPC</name>
<evidence type="ECO:0000313" key="3">
    <source>
        <dbReference type="Proteomes" id="UP001153365"/>
    </source>
</evidence>
<organism evidence="2 3">
    <name type="scientific">Phakopsora pachyrhizi</name>
    <name type="common">Asian soybean rust disease fungus</name>
    <dbReference type="NCBI Taxonomy" id="170000"/>
    <lineage>
        <taxon>Eukaryota</taxon>
        <taxon>Fungi</taxon>
        <taxon>Dikarya</taxon>
        <taxon>Basidiomycota</taxon>
        <taxon>Pucciniomycotina</taxon>
        <taxon>Pucciniomycetes</taxon>
        <taxon>Pucciniales</taxon>
        <taxon>Phakopsoraceae</taxon>
        <taxon>Phakopsora</taxon>
    </lineage>
</organism>
<feature type="region of interest" description="Disordered" evidence="1">
    <location>
        <begin position="42"/>
        <end position="65"/>
    </location>
</feature>
<keyword evidence="3" id="KW-1185">Reference proteome</keyword>
<feature type="region of interest" description="Disordered" evidence="1">
    <location>
        <begin position="183"/>
        <end position="235"/>
    </location>
</feature>
<comment type="caution">
    <text evidence="2">The sequence shown here is derived from an EMBL/GenBank/DDBJ whole genome shotgun (WGS) entry which is preliminary data.</text>
</comment>
<dbReference type="AlphaFoldDB" id="A0AAV0ALQ9"/>